<name>B7FW59_PHATC</name>
<evidence type="ECO:0000256" key="1">
    <source>
        <dbReference type="ARBA" id="ARBA00022723"/>
    </source>
</evidence>
<dbReference type="InterPro" id="IPR001214">
    <property type="entry name" value="SET_dom"/>
</dbReference>
<dbReference type="Pfam" id="PF00856">
    <property type="entry name" value="SET"/>
    <property type="match status" value="1"/>
</dbReference>
<organism evidence="7 8">
    <name type="scientific">Phaeodactylum tricornutum (strain CCAP 1055/1)</name>
    <dbReference type="NCBI Taxonomy" id="556484"/>
    <lineage>
        <taxon>Eukaryota</taxon>
        <taxon>Sar</taxon>
        <taxon>Stramenopiles</taxon>
        <taxon>Ochrophyta</taxon>
        <taxon>Bacillariophyta</taxon>
        <taxon>Bacillariophyceae</taxon>
        <taxon>Bacillariophycidae</taxon>
        <taxon>Naviculales</taxon>
        <taxon>Phaeodactylaceae</taxon>
        <taxon>Phaeodactylum</taxon>
    </lineage>
</organism>
<dbReference type="PROSITE" id="PS50280">
    <property type="entry name" value="SET"/>
    <property type="match status" value="1"/>
</dbReference>
<evidence type="ECO:0000313" key="7">
    <source>
        <dbReference type="EMBL" id="EEC49524.1"/>
    </source>
</evidence>
<evidence type="ECO:0000259" key="6">
    <source>
        <dbReference type="PROSITE" id="PS51050"/>
    </source>
</evidence>
<feature type="region of interest" description="Disordered" evidence="4">
    <location>
        <begin position="1"/>
        <end position="61"/>
    </location>
</feature>
<feature type="compositionally biased region" description="Low complexity" evidence="4">
    <location>
        <begin position="177"/>
        <end position="188"/>
    </location>
</feature>
<dbReference type="OrthoDB" id="308383at2759"/>
<dbReference type="STRING" id="556484.B7FW59"/>
<dbReference type="Pfam" id="PF07496">
    <property type="entry name" value="zf-CW"/>
    <property type="match status" value="1"/>
</dbReference>
<dbReference type="Gene3D" id="2.30.30.140">
    <property type="match status" value="1"/>
</dbReference>
<dbReference type="SUPFAM" id="SSF47095">
    <property type="entry name" value="HMG-box"/>
    <property type="match status" value="1"/>
</dbReference>
<feature type="domain" description="CW-type" evidence="6">
    <location>
        <begin position="1774"/>
        <end position="1829"/>
    </location>
</feature>
<evidence type="ECO:0000256" key="2">
    <source>
        <dbReference type="ARBA" id="ARBA00022771"/>
    </source>
</evidence>
<feature type="compositionally biased region" description="Polar residues" evidence="4">
    <location>
        <begin position="2088"/>
        <end position="2110"/>
    </location>
</feature>
<dbReference type="Gene3D" id="3.30.40.100">
    <property type="match status" value="1"/>
</dbReference>
<feature type="region of interest" description="Disordered" evidence="4">
    <location>
        <begin position="142"/>
        <end position="249"/>
    </location>
</feature>
<dbReference type="HOGENOM" id="CLU_231374_0_0_1"/>
<dbReference type="SMART" id="SM00317">
    <property type="entry name" value="SET"/>
    <property type="match status" value="1"/>
</dbReference>
<evidence type="ECO:0000256" key="4">
    <source>
        <dbReference type="SAM" id="MobiDB-lite"/>
    </source>
</evidence>
<feature type="compositionally biased region" description="Polar residues" evidence="4">
    <location>
        <begin position="1423"/>
        <end position="1433"/>
    </location>
</feature>
<dbReference type="GO" id="GO:0008270">
    <property type="term" value="F:zinc ion binding"/>
    <property type="evidence" value="ECO:0007669"/>
    <property type="project" value="UniProtKB-KW"/>
</dbReference>
<dbReference type="GeneID" id="7199836"/>
<dbReference type="RefSeq" id="XP_002178826.1">
    <property type="nucleotide sequence ID" value="XM_002178790.1"/>
</dbReference>
<keyword evidence="3" id="KW-0862">Zinc</keyword>
<dbReference type="PaxDb" id="2850-Phatr44935"/>
<dbReference type="InterPro" id="IPR036910">
    <property type="entry name" value="HMG_box_dom_sf"/>
</dbReference>
<dbReference type="EMBL" id="CM000608">
    <property type="protein sequence ID" value="EEC49524.1"/>
    <property type="molecule type" value="Genomic_DNA"/>
</dbReference>
<protein>
    <recommendedName>
        <fullName evidence="9">CW-type domain-containing protein</fullName>
    </recommendedName>
</protein>
<dbReference type="InterPro" id="IPR011124">
    <property type="entry name" value="Znf_CW"/>
</dbReference>
<dbReference type="Pfam" id="PF19633">
    <property type="entry name" value="SDG2_C"/>
    <property type="match status" value="1"/>
</dbReference>
<dbReference type="SUPFAM" id="SSF82199">
    <property type="entry name" value="SET domain"/>
    <property type="match status" value="1"/>
</dbReference>
<reference evidence="8" key="2">
    <citation type="submission" date="2008-08" db="EMBL/GenBank/DDBJ databases">
        <authorList>
            <consortium name="Diatom Consortium"/>
            <person name="Grigoriev I."/>
            <person name="Grimwood J."/>
            <person name="Kuo A."/>
            <person name="Otillar R.P."/>
            <person name="Salamov A."/>
            <person name="Detter J.C."/>
            <person name="Lindquist E."/>
            <person name="Shapiro H."/>
            <person name="Lucas S."/>
            <person name="Glavina del Rio T."/>
            <person name="Pitluck S."/>
            <person name="Rokhsar D."/>
            <person name="Bowler C."/>
        </authorList>
    </citation>
    <scope>GENOME REANNOTATION</scope>
    <source>
        <strain evidence="8">CCAP 1055/1</strain>
    </source>
</reference>
<accession>B7FW59</accession>
<feature type="compositionally biased region" description="Basic residues" evidence="4">
    <location>
        <begin position="211"/>
        <end position="225"/>
    </location>
</feature>
<dbReference type="KEGG" id="pti:PHATRDRAFT_44935"/>
<keyword evidence="1" id="KW-0479">Metal-binding</keyword>
<dbReference type="Gene3D" id="1.10.30.10">
    <property type="entry name" value="High mobility group box domain"/>
    <property type="match status" value="1"/>
</dbReference>
<keyword evidence="2" id="KW-0863">Zinc-finger</keyword>
<proteinExistence type="predicted"/>
<dbReference type="PANTHER" id="PTHR46655:SF1">
    <property type="entry name" value="HISTONE-LYSINE N-METHYLTRANSFERASE ATXR3"/>
    <property type="match status" value="1"/>
</dbReference>
<evidence type="ECO:0000259" key="5">
    <source>
        <dbReference type="PROSITE" id="PS50280"/>
    </source>
</evidence>
<feature type="compositionally biased region" description="Basic and acidic residues" evidence="4">
    <location>
        <begin position="1"/>
        <end position="11"/>
    </location>
</feature>
<feature type="compositionally biased region" description="Polar residues" evidence="4">
    <location>
        <begin position="2117"/>
        <end position="2127"/>
    </location>
</feature>
<evidence type="ECO:0008006" key="9">
    <source>
        <dbReference type="Google" id="ProtNLM"/>
    </source>
</evidence>
<feature type="region of interest" description="Disordered" evidence="4">
    <location>
        <begin position="2086"/>
        <end position="2146"/>
    </location>
</feature>
<dbReference type="Gene3D" id="2.170.270.10">
    <property type="entry name" value="SET domain"/>
    <property type="match status" value="1"/>
</dbReference>
<evidence type="ECO:0000313" key="8">
    <source>
        <dbReference type="Proteomes" id="UP000000759"/>
    </source>
</evidence>
<dbReference type="InParanoid" id="B7FW59"/>
<dbReference type="SUPFAM" id="SSF54160">
    <property type="entry name" value="Chromo domain-like"/>
    <property type="match status" value="1"/>
</dbReference>
<evidence type="ECO:0000256" key="3">
    <source>
        <dbReference type="ARBA" id="ARBA00022833"/>
    </source>
</evidence>
<keyword evidence="8" id="KW-1185">Reference proteome</keyword>
<feature type="region of interest" description="Disordered" evidence="4">
    <location>
        <begin position="2166"/>
        <end position="2187"/>
    </location>
</feature>
<dbReference type="PANTHER" id="PTHR46655">
    <property type="entry name" value="HISTONE-LYSINE N-METHYLTRANSFERASE ATXR3"/>
    <property type="match status" value="1"/>
</dbReference>
<dbReference type="InterPro" id="IPR046341">
    <property type="entry name" value="SET_dom_sf"/>
</dbReference>
<dbReference type="eggNOG" id="KOG1080">
    <property type="taxonomic scope" value="Eukaryota"/>
</dbReference>
<gene>
    <name evidence="7" type="ORF">PHATRDRAFT_44935</name>
</gene>
<dbReference type="InterPro" id="IPR045606">
    <property type="entry name" value="ATXR3_C"/>
</dbReference>
<dbReference type="Proteomes" id="UP000000759">
    <property type="component" value="Chromosome 5"/>
</dbReference>
<feature type="compositionally biased region" description="Polar residues" evidence="4">
    <location>
        <begin position="2171"/>
        <end position="2180"/>
    </location>
</feature>
<dbReference type="CDD" id="cd00084">
    <property type="entry name" value="HMG-box_SF"/>
    <property type="match status" value="1"/>
</dbReference>
<feature type="compositionally biased region" description="Basic residues" evidence="4">
    <location>
        <begin position="1956"/>
        <end position="1969"/>
    </location>
</feature>
<dbReference type="InterPro" id="IPR016197">
    <property type="entry name" value="Chromo-like_dom_sf"/>
</dbReference>
<feature type="domain" description="SET" evidence="5">
    <location>
        <begin position="867"/>
        <end position="957"/>
    </location>
</feature>
<feature type="region of interest" description="Disordered" evidence="4">
    <location>
        <begin position="1947"/>
        <end position="1969"/>
    </location>
</feature>
<dbReference type="PROSITE" id="PS51050">
    <property type="entry name" value="ZF_CW"/>
    <property type="match status" value="1"/>
</dbReference>
<reference evidence="7 8" key="1">
    <citation type="journal article" date="2008" name="Nature">
        <title>The Phaeodactylum genome reveals the evolutionary history of diatom genomes.</title>
        <authorList>
            <person name="Bowler C."/>
            <person name="Allen A.E."/>
            <person name="Badger J.H."/>
            <person name="Grimwood J."/>
            <person name="Jabbari K."/>
            <person name="Kuo A."/>
            <person name="Maheswari U."/>
            <person name="Martens C."/>
            <person name="Maumus F."/>
            <person name="Otillar R.P."/>
            <person name="Rayko E."/>
            <person name="Salamov A."/>
            <person name="Vandepoele K."/>
            <person name="Beszteri B."/>
            <person name="Gruber A."/>
            <person name="Heijde M."/>
            <person name="Katinka M."/>
            <person name="Mock T."/>
            <person name="Valentin K."/>
            <person name="Verret F."/>
            <person name="Berges J.A."/>
            <person name="Brownlee C."/>
            <person name="Cadoret J.P."/>
            <person name="Chiovitti A."/>
            <person name="Choi C.J."/>
            <person name="Coesel S."/>
            <person name="De Martino A."/>
            <person name="Detter J.C."/>
            <person name="Durkin C."/>
            <person name="Falciatore A."/>
            <person name="Fournet J."/>
            <person name="Haruta M."/>
            <person name="Huysman M.J."/>
            <person name="Jenkins B.D."/>
            <person name="Jiroutova K."/>
            <person name="Jorgensen R.E."/>
            <person name="Joubert Y."/>
            <person name="Kaplan A."/>
            <person name="Kroger N."/>
            <person name="Kroth P.G."/>
            <person name="La Roche J."/>
            <person name="Lindquist E."/>
            <person name="Lommer M."/>
            <person name="Martin-Jezequel V."/>
            <person name="Lopez P.J."/>
            <person name="Lucas S."/>
            <person name="Mangogna M."/>
            <person name="McGinnis K."/>
            <person name="Medlin L.K."/>
            <person name="Montsant A."/>
            <person name="Oudot-Le Secq M.P."/>
            <person name="Napoli C."/>
            <person name="Obornik M."/>
            <person name="Parker M.S."/>
            <person name="Petit J.L."/>
            <person name="Porcel B.M."/>
            <person name="Poulsen N."/>
            <person name="Robison M."/>
            <person name="Rychlewski L."/>
            <person name="Rynearson T.A."/>
            <person name="Schmutz J."/>
            <person name="Shapiro H."/>
            <person name="Siaut M."/>
            <person name="Stanley M."/>
            <person name="Sussman M.R."/>
            <person name="Taylor A.R."/>
            <person name="Vardi A."/>
            <person name="von Dassow P."/>
            <person name="Vyverman W."/>
            <person name="Willis A."/>
            <person name="Wyrwicz L.S."/>
            <person name="Rokhsar D.S."/>
            <person name="Weissenbach J."/>
            <person name="Armbrust E.V."/>
            <person name="Green B.R."/>
            <person name="Van de Peer Y."/>
            <person name="Grigoriev I.V."/>
        </authorList>
    </citation>
    <scope>NUCLEOTIDE SEQUENCE [LARGE SCALE GENOMIC DNA]</scope>
    <source>
        <strain evidence="7 8">CCAP 1055/1</strain>
    </source>
</reference>
<sequence>MQTLEDQKVMAEEALAGEAPVSSVGKDQEPLSISSPLPTVPEGALDDRPSETPSALFASPGQKNFDPIIKKLRRGDLVRISEAGIHSERRFRDRQGQLGRVSVCHDTVNEGTVDVEWILGGKSTKLPRNVLLYTTATQEGMTDESMVGPLGSRQRRKRKQPDTIDPNPALMQKVVKKAAPTKSKATKVLPTKAKKASSVKEKPAILPKTVASKKKSKSAGSKRKTAPAPKKTVEKKLKQKTSATQTPQPTTNILELYEKHRREFERIVARLEKVDQFGWFWDPAPAEYDEQYDTVPDPANAPAEEAVNEPKWNNMRPMQDECGTAQTSSRKDSNTVVDATLTSKSGDVTVEKPTSQNLVSSNATVSECNKSSSSLTPQPTGPITIYPSHPPYNWEMVRRRMANGRYVLDRERKEAEERVALLRPYYKAMGKKTPKRKRSGNNTRVVHPKGVNWDLFKEDVLSMCRAAIEREGEDDSEARGSVMASATKVKDAVCQAFERTGSRQMGEMEIADLRYKFSLALEKSLNEEAAMQSWRKSPYPERCYDRLSHDVVCAGLSELDEHIATYELRTNLPDRFVGISYRYDDTGQSEAWMKSVVDETESLDRKRKSANEEKQAALALAGDDGVTRAQVYASVQSLLIGVQDKVMTDLGVLKQPELRSANWFSSGTSSGHCPTSTQPTNDQHRANGVCLDEKKSPEVVEQPVWGMDCYTRRNIASCLETDFDPATALHFIEKWLLPAINACPIDLAHKISNAARILEGLPFESMEDGEYGEKENINDRKTPEKLWAYSPLGKALREKIKVAAPVWLTAAAYLLRKAYTALGPDFFRVHPKGHGSVLLNSKVGANTLVTFYRGEVYPSWRWGEKMDAIEITQSRKALKPALPDFYNMALERPQIDPRGYGLLFVDASRKAGHGSSLSHSCAPTCEVRVTAVNGELTLAMTTLRELEMGEELTFDYNAVTESLNEYRSAVCLCGYGKCRGSFLHFATADCYQLVLNRNAPIATRFANLVKGSMKQVMSDEDTRVLHNHGFLTAAFGAISVNRRNLLEGGQKGVLDTLDIVPVWLRTFVADTLRYIEYERRALPIALICDHVSSAKRKSTLETASRSSGKAPTKPEPPFFYFCRSEVDLLKALLKKDGFPDSVSGMQLNHAIKKVGSNYWQGLTEEKKEYWKKLAEADFQRRKKVWHKSQTVSISKGLKTSGKTENTESKTLDMNDLLHASDVSFPDADSEGVSAMEQRIQQLTQALSRIGRVLDRHRELVLEEASNDPVEPSAKSLLDVVHAPLKVCSDLKVIGWLWNGTNGVVPSLFECIESARYARPELLEKLILVRTKYGRLDSFSAYELDDLCLNNTQIIEGRRELAEALMEFRKTILDELRIMAKEFRNNKICVTPASKLAPDHVLDYATQATSELPEFDKILFSGSRENNQESTEQSRALDEEPIVEENASSAIARTMEYLVTEVERRGQKAERQSSFEIDRKPPKIDSCKSKSMSKTQQFESKGLFENSGWLEHYNERFVLHACADLLLFYARTKTFFEMNSYKLLESTPIEVYARELGNAVPRSAIDANIIDRRGVAFKETAFVSSDDGRVATSIHTVKTFEDATSRTQKISKLCSPDDIVAEVTVTYNEDYVLSQLLQWYNGGIGLKPGMPDMIGCVVLPSIPECFSSEMLEKSNVKPDKRTTYETKIRPRLIEWLQDPYQRGNPWPDSVKKAFLRPGSSSAQLLLFGSPVIDFLATGDESSILDVLGDLNSDNKIESKSASAVMLSSVDKGRPAQAISTWVQCENPVCLKWRKVPWHVDVDLLPEKFYCKDNAWNPNANSCTKAEDDWDNADAMVGRDGKVEGSPIRKKKHSELSPIEESSFTAGARFDILRKEKYVVGRVVKVDFSGKVKRILFHFLKKHSKYDEWIEFGSPRISSLHSKIAPRAAKAAVDVSYVSSLREVGQDVAKGRTPAKQAKGKKLNAKPKVRRRDVPHKRLIPSHGDRPSEICQQIDTGMRSANDMKSLVDRVQEKMELTVNENLKQLKKTKKAGGIADVEVQPESILRPEKRKKIDLTRSASRTQFSGGEFRSLKSTLVEKVNGPLLADSLPSQTHLTVSKPSQNGSGGSDTSVTKDLDWTTTTQNSISNGFHRLTPGTSETPGATDGTCKCDDQPLTTIIRPQSLPFQEDTSRMSTDAQCSTGRGVIGT</sequence>
<feature type="region of interest" description="Disordered" evidence="4">
    <location>
        <begin position="1423"/>
        <end position="1442"/>
    </location>
</feature>